<dbReference type="Proteomes" id="UP000580797">
    <property type="component" value="Unassembled WGS sequence"/>
</dbReference>
<evidence type="ECO:0000313" key="8">
    <source>
        <dbReference type="EMBL" id="MBB5511396.1"/>
    </source>
</evidence>
<feature type="transmembrane region" description="Helical" evidence="6">
    <location>
        <begin position="95"/>
        <end position="116"/>
    </location>
</feature>
<evidence type="ECO:0000256" key="6">
    <source>
        <dbReference type="SAM" id="Phobius"/>
    </source>
</evidence>
<dbReference type="GO" id="GO:0005886">
    <property type="term" value="C:plasma membrane"/>
    <property type="evidence" value="ECO:0007669"/>
    <property type="project" value="TreeGrafter"/>
</dbReference>
<dbReference type="Pfam" id="PF04138">
    <property type="entry name" value="GtrA_DPMS_TM"/>
    <property type="match status" value="1"/>
</dbReference>
<name>A0A7W8TTV7_9MICC</name>
<organism evidence="8 9">
    <name type="scientific">Neomicrococcus aestuarii</name>
    <dbReference type="NCBI Taxonomy" id="556325"/>
    <lineage>
        <taxon>Bacteria</taxon>
        <taxon>Bacillati</taxon>
        <taxon>Actinomycetota</taxon>
        <taxon>Actinomycetes</taxon>
        <taxon>Micrococcales</taxon>
        <taxon>Micrococcaceae</taxon>
        <taxon>Neomicrococcus</taxon>
    </lineage>
</organism>
<proteinExistence type="inferred from homology"/>
<evidence type="ECO:0000256" key="5">
    <source>
        <dbReference type="ARBA" id="ARBA00023136"/>
    </source>
</evidence>
<dbReference type="GO" id="GO:0000271">
    <property type="term" value="P:polysaccharide biosynthetic process"/>
    <property type="evidence" value="ECO:0007669"/>
    <property type="project" value="InterPro"/>
</dbReference>
<protein>
    <submittedName>
        <fullName evidence="8">Putative flippase GtrA</fullName>
    </submittedName>
</protein>
<accession>A0A7W8TTV7</accession>
<comment type="subcellular location">
    <subcellularLocation>
        <location evidence="1">Membrane</location>
        <topology evidence="1">Multi-pass membrane protein</topology>
    </subcellularLocation>
</comment>
<evidence type="ECO:0000256" key="3">
    <source>
        <dbReference type="ARBA" id="ARBA00022692"/>
    </source>
</evidence>
<dbReference type="InterPro" id="IPR051401">
    <property type="entry name" value="GtrA_CellWall_Glycosyl"/>
</dbReference>
<comment type="similarity">
    <text evidence="2">Belongs to the GtrA family.</text>
</comment>
<feature type="transmembrane region" description="Helical" evidence="6">
    <location>
        <begin position="64"/>
        <end position="83"/>
    </location>
</feature>
<reference evidence="8 9" key="1">
    <citation type="submission" date="2020-08" db="EMBL/GenBank/DDBJ databases">
        <title>Sequencing the genomes of 1000 actinobacteria strains.</title>
        <authorList>
            <person name="Klenk H.-P."/>
        </authorList>
    </citation>
    <scope>NUCLEOTIDE SEQUENCE [LARGE SCALE GENOMIC DNA]</scope>
    <source>
        <strain evidence="8 9">DSM 105783</strain>
    </source>
</reference>
<keyword evidence="3 6" id="KW-0812">Transmembrane</keyword>
<feature type="domain" description="GtrA/DPMS transmembrane" evidence="7">
    <location>
        <begin position="31"/>
        <end position="153"/>
    </location>
</feature>
<feature type="transmembrane region" description="Helical" evidence="6">
    <location>
        <begin position="32"/>
        <end position="52"/>
    </location>
</feature>
<dbReference type="PANTHER" id="PTHR38459:SF1">
    <property type="entry name" value="PROPHAGE BACTOPRENOL-LINKED GLUCOSE TRANSLOCASE HOMOLOG"/>
    <property type="match status" value="1"/>
</dbReference>
<dbReference type="PANTHER" id="PTHR38459">
    <property type="entry name" value="PROPHAGE BACTOPRENOL-LINKED GLUCOSE TRANSLOCASE HOMOLOG"/>
    <property type="match status" value="1"/>
</dbReference>
<feature type="transmembrane region" description="Helical" evidence="6">
    <location>
        <begin position="128"/>
        <end position="147"/>
    </location>
</feature>
<keyword evidence="5 6" id="KW-0472">Membrane</keyword>
<evidence type="ECO:0000256" key="4">
    <source>
        <dbReference type="ARBA" id="ARBA00022989"/>
    </source>
</evidence>
<evidence type="ECO:0000313" key="9">
    <source>
        <dbReference type="Proteomes" id="UP000580797"/>
    </source>
</evidence>
<evidence type="ECO:0000256" key="2">
    <source>
        <dbReference type="ARBA" id="ARBA00009399"/>
    </source>
</evidence>
<keyword evidence="4 6" id="KW-1133">Transmembrane helix</keyword>
<dbReference type="EMBL" id="JACHDR010000001">
    <property type="protein sequence ID" value="MBB5511396.1"/>
    <property type="molecule type" value="Genomic_DNA"/>
</dbReference>
<evidence type="ECO:0000256" key="1">
    <source>
        <dbReference type="ARBA" id="ARBA00004141"/>
    </source>
</evidence>
<dbReference type="AlphaFoldDB" id="A0A7W8TTV7"/>
<evidence type="ECO:0000259" key="7">
    <source>
        <dbReference type="Pfam" id="PF04138"/>
    </source>
</evidence>
<gene>
    <name evidence="8" type="ORF">HD598_000083</name>
</gene>
<sequence length="200" mass="22717">MAHQQHREVMLKDLFVRVNGLVSMLWREVMKFGVVGAIAFVIDSSIFIWLLAGPMHDSEVKAKVVAGIVATAFSWMANRWWTFRHRRQANLVREALMFLLMNAIGLGIAAACVWVTKYWIGLTDKTSLFIAGSVVGLILGTIFRFFAYRFWVFTEELDAEPEFAHDREVIFTGSIPAVADSKNRAGEDDALRYDDTSDRH</sequence>
<dbReference type="InterPro" id="IPR007267">
    <property type="entry name" value="GtrA_DPMS_TM"/>
</dbReference>
<comment type="caution">
    <text evidence="8">The sequence shown here is derived from an EMBL/GenBank/DDBJ whole genome shotgun (WGS) entry which is preliminary data.</text>
</comment>